<dbReference type="GO" id="GO:0003677">
    <property type="term" value="F:DNA binding"/>
    <property type="evidence" value="ECO:0007669"/>
    <property type="project" value="UniProtKB-KW"/>
</dbReference>
<dbReference type="EMBL" id="JNVM01000031">
    <property type="protein sequence ID" value="KEQ22849.1"/>
    <property type="molecule type" value="Genomic_DNA"/>
</dbReference>
<dbReference type="InterPro" id="IPR010982">
    <property type="entry name" value="Lambda_DNA-bd_dom_sf"/>
</dbReference>
<dbReference type="SUPFAM" id="SSF47413">
    <property type="entry name" value="lambda repressor-like DNA-binding domains"/>
    <property type="match status" value="1"/>
</dbReference>
<dbReference type="RefSeq" id="WP_036690143.1">
    <property type="nucleotide sequence ID" value="NZ_JNVM01000031.1"/>
</dbReference>
<proteinExistence type="predicted"/>
<evidence type="ECO:0000259" key="2">
    <source>
        <dbReference type="PROSITE" id="PS50943"/>
    </source>
</evidence>
<feature type="domain" description="HTH cro/C1-type" evidence="2">
    <location>
        <begin position="6"/>
        <end position="60"/>
    </location>
</feature>
<protein>
    <recommendedName>
        <fullName evidence="2">HTH cro/C1-type domain-containing protein</fullName>
    </recommendedName>
</protein>
<dbReference type="InterPro" id="IPR001387">
    <property type="entry name" value="Cro/C1-type_HTH"/>
</dbReference>
<dbReference type="Pfam" id="PF01381">
    <property type="entry name" value="HTH_3"/>
    <property type="match status" value="1"/>
</dbReference>
<dbReference type="PANTHER" id="PTHR46558">
    <property type="entry name" value="TRACRIPTIONAL REGULATORY PROTEIN-RELATED-RELATED"/>
    <property type="match status" value="1"/>
</dbReference>
<dbReference type="OrthoDB" id="1863321at2"/>
<dbReference type="Gene3D" id="1.10.260.40">
    <property type="entry name" value="lambda repressor-like DNA-binding domains"/>
    <property type="match status" value="1"/>
</dbReference>
<accession>A0A081NWM6</accession>
<name>A0A081NWM6_9BACL</name>
<organism evidence="3 4">
    <name type="scientific">Paenibacillus tyrfis</name>
    <dbReference type="NCBI Taxonomy" id="1501230"/>
    <lineage>
        <taxon>Bacteria</taxon>
        <taxon>Bacillati</taxon>
        <taxon>Bacillota</taxon>
        <taxon>Bacilli</taxon>
        <taxon>Bacillales</taxon>
        <taxon>Paenibacillaceae</taxon>
        <taxon>Paenibacillus</taxon>
    </lineage>
</organism>
<dbReference type="PANTHER" id="PTHR46558:SF14">
    <property type="entry name" value="HTH-TYPE TRANSCRIPTIONAL REGULATOR ANSR"/>
    <property type="match status" value="1"/>
</dbReference>
<keyword evidence="4" id="KW-1185">Reference proteome</keyword>
<reference evidence="3 4" key="1">
    <citation type="submission" date="2014-06" db="EMBL/GenBank/DDBJ databases">
        <title>Draft genome sequence of Paenibacillus sp. MSt1.</title>
        <authorList>
            <person name="Aw Y.K."/>
            <person name="Ong K.S."/>
            <person name="Gan H.M."/>
            <person name="Lee S.M."/>
        </authorList>
    </citation>
    <scope>NUCLEOTIDE SEQUENCE [LARGE SCALE GENOMIC DNA]</scope>
    <source>
        <strain evidence="3 4">MSt1</strain>
    </source>
</reference>
<sequence>MISSRLTAFRNKLNKTQQDMADYLGITRPAYTAYESGSRNPDYKTLEKIADLFDTSIDYLLGRTDDPSPPSKEKINPNINIAYLDGVKHELTPEVAKRLKEDIELFEKLKEQWKKEQEKK</sequence>
<evidence type="ECO:0000313" key="4">
    <source>
        <dbReference type="Proteomes" id="UP000028123"/>
    </source>
</evidence>
<evidence type="ECO:0000256" key="1">
    <source>
        <dbReference type="ARBA" id="ARBA00023125"/>
    </source>
</evidence>
<dbReference type="CDD" id="cd00093">
    <property type="entry name" value="HTH_XRE"/>
    <property type="match status" value="1"/>
</dbReference>
<dbReference type="PROSITE" id="PS50943">
    <property type="entry name" value="HTH_CROC1"/>
    <property type="match status" value="1"/>
</dbReference>
<dbReference type="eggNOG" id="COG3620">
    <property type="taxonomic scope" value="Bacteria"/>
</dbReference>
<dbReference type="Proteomes" id="UP000028123">
    <property type="component" value="Unassembled WGS sequence"/>
</dbReference>
<dbReference type="SMART" id="SM00530">
    <property type="entry name" value="HTH_XRE"/>
    <property type="match status" value="1"/>
</dbReference>
<evidence type="ECO:0000313" key="3">
    <source>
        <dbReference type="EMBL" id="KEQ22849.1"/>
    </source>
</evidence>
<comment type="caution">
    <text evidence="3">The sequence shown here is derived from an EMBL/GenBank/DDBJ whole genome shotgun (WGS) entry which is preliminary data.</text>
</comment>
<gene>
    <name evidence="3" type="ORF">ET33_21095</name>
</gene>
<dbReference type="AlphaFoldDB" id="A0A081NWM6"/>
<keyword evidence="1" id="KW-0238">DNA-binding</keyword>